<dbReference type="RefSeq" id="WP_107010951.1">
    <property type="nucleotide sequence ID" value="NZ_CP028136.1"/>
</dbReference>
<dbReference type="Proteomes" id="UP000241507">
    <property type="component" value="Chromosome"/>
</dbReference>
<organism evidence="2 3">
    <name type="scientific">Christiangramia fulva</name>
    <dbReference type="NCBI Taxonomy" id="2126553"/>
    <lineage>
        <taxon>Bacteria</taxon>
        <taxon>Pseudomonadati</taxon>
        <taxon>Bacteroidota</taxon>
        <taxon>Flavobacteriia</taxon>
        <taxon>Flavobacteriales</taxon>
        <taxon>Flavobacteriaceae</taxon>
        <taxon>Christiangramia</taxon>
    </lineage>
</organism>
<evidence type="ECO:0008006" key="4">
    <source>
        <dbReference type="Google" id="ProtNLM"/>
    </source>
</evidence>
<keyword evidence="1" id="KW-0802">TPR repeat</keyword>
<dbReference type="EMBL" id="CP028136">
    <property type="protein sequence ID" value="AVR44173.1"/>
    <property type="molecule type" value="Genomic_DNA"/>
</dbReference>
<evidence type="ECO:0000313" key="3">
    <source>
        <dbReference type="Proteomes" id="UP000241507"/>
    </source>
</evidence>
<feature type="repeat" description="TPR" evidence="1">
    <location>
        <begin position="51"/>
        <end position="84"/>
    </location>
</feature>
<reference evidence="3" key="1">
    <citation type="submission" date="2018-03" db="EMBL/GenBank/DDBJ databases">
        <title>Gramella fulva sp. nov., isolated from a dry surface of tidal flat.</title>
        <authorList>
            <person name="Hwang S.H."/>
            <person name="Hwang W.M."/>
            <person name="Kang K."/>
            <person name="Ahn T.-Y."/>
        </authorList>
    </citation>
    <scope>NUCLEOTIDE SEQUENCE [LARGE SCALE GENOMIC DNA]</scope>
    <source>
        <strain evidence="3">SH35</strain>
    </source>
</reference>
<dbReference type="AlphaFoldDB" id="A0A2R3Z1N3"/>
<dbReference type="InterPro" id="IPR019734">
    <property type="entry name" value="TPR_rpt"/>
</dbReference>
<keyword evidence="3" id="KW-1185">Reference proteome</keyword>
<dbReference type="InterPro" id="IPR011990">
    <property type="entry name" value="TPR-like_helical_dom_sf"/>
</dbReference>
<evidence type="ECO:0000256" key="1">
    <source>
        <dbReference type="PROSITE-ProRule" id="PRU00339"/>
    </source>
</evidence>
<feature type="repeat" description="TPR" evidence="1">
    <location>
        <begin position="246"/>
        <end position="279"/>
    </location>
</feature>
<evidence type="ECO:0000313" key="2">
    <source>
        <dbReference type="EMBL" id="AVR44173.1"/>
    </source>
</evidence>
<accession>A0A2R3Z1N3</accession>
<dbReference type="SMART" id="SM00028">
    <property type="entry name" value="TPR"/>
    <property type="match status" value="2"/>
</dbReference>
<dbReference type="PROSITE" id="PS50005">
    <property type="entry name" value="TPR"/>
    <property type="match status" value="2"/>
</dbReference>
<dbReference type="Pfam" id="PF13174">
    <property type="entry name" value="TPR_6"/>
    <property type="match status" value="1"/>
</dbReference>
<name>A0A2R3Z1N3_9FLAO</name>
<dbReference type="KEGG" id="grs:C7S20_02210"/>
<dbReference type="OrthoDB" id="1416278at2"/>
<gene>
    <name evidence="2" type="ORF">C7S20_02210</name>
</gene>
<protein>
    <recommendedName>
        <fullName evidence="4">Tetratricopeptide repeat protein</fullName>
    </recommendedName>
</protein>
<sequence>MNLNNKYFIVIFCLFTVNIFAQSQIVEAEKLLNNGEIEEAKQIFLQNDQDEKAREYLGDIASFQKNWDQAKEYYRDLVKQEPENAVYNFKLAGALGMKAYNTSKFQAVFIIGDVKKYFRKAADLDKSFVLPRRALVELYMELPEIIGGSRTMAESYAHELENINPLEALLAQAYIYRKSDFKELAKLKYEEAIKTALKRPNLITRNYLNYELGEASAWYKIYPEAGIDFLHKYLKEYGYKDLNSPAWAYLRLAQIQKSQNNSAEALNMINKSLEVDPGFEKAIQEKQKIQQM</sequence>
<dbReference type="Gene3D" id="1.25.40.10">
    <property type="entry name" value="Tetratricopeptide repeat domain"/>
    <property type="match status" value="1"/>
</dbReference>
<dbReference type="SUPFAM" id="SSF48452">
    <property type="entry name" value="TPR-like"/>
    <property type="match status" value="1"/>
</dbReference>
<proteinExistence type="predicted"/>
<dbReference type="Pfam" id="PF13181">
    <property type="entry name" value="TPR_8"/>
    <property type="match status" value="1"/>
</dbReference>